<name>A0A1T4UX63_9GAMM</name>
<feature type="compositionally biased region" description="Low complexity" evidence="1">
    <location>
        <begin position="97"/>
        <end position="115"/>
    </location>
</feature>
<dbReference type="AlphaFoldDB" id="A0A1T4UX63"/>
<keyword evidence="3" id="KW-1185">Reference proteome</keyword>
<evidence type="ECO:0000313" key="2">
    <source>
        <dbReference type="EMBL" id="SKA57226.1"/>
    </source>
</evidence>
<evidence type="ECO:0000313" key="3">
    <source>
        <dbReference type="Proteomes" id="UP000242432"/>
    </source>
</evidence>
<feature type="region of interest" description="Disordered" evidence="1">
    <location>
        <begin position="130"/>
        <end position="155"/>
    </location>
</feature>
<feature type="compositionally biased region" description="Basic and acidic residues" evidence="1">
    <location>
        <begin position="142"/>
        <end position="152"/>
    </location>
</feature>
<protein>
    <submittedName>
        <fullName evidence="2">Uncharacterized protein</fullName>
    </submittedName>
</protein>
<organism evidence="2 3">
    <name type="scientific">Succinivibrio dextrinosolvens DSM 3072</name>
    <dbReference type="NCBI Taxonomy" id="1123324"/>
    <lineage>
        <taxon>Bacteria</taxon>
        <taxon>Pseudomonadati</taxon>
        <taxon>Pseudomonadota</taxon>
        <taxon>Gammaproteobacteria</taxon>
        <taxon>Aeromonadales</taxon>
        <taxon>Succinivibrionaceae</taxon>
        <taxon>Succinivibrio</taxon>
    </lineage>
</organism>
<sequence>MDVATSTISNLGIANIPHAAQEARRDSIARESIPQINHIAKSLNTQANTQGNAQLAPANANLYVQAETIIKTGQEKKGISKKQSKGKVQKEAQSGNTATTEKAASSTSTLSGNTLNQNVSEASGIKAALGGSFGSTGASYSKEADTKREKGEGFSSKVIADTYNSIIPDNSKGQQLDIEG</sequence>
<dbReference type="EMBL" id="FUXX01000002">
    <property type="protein sequence ID" value="SKA57226.1"/>
    <property type="molecule type" value="Genomic_DNA"/>
</dbReference>
<proteinExistence type="predicted"/>
<dbReference type="STRING" id="83771.SAMN02910357_00732"/>
<dbReference type="RefSeq" id="WP_078927804.1">
    <property type="nucleotide sequence ID" value="NZ_FUXX01000002.1"/>
</dbReference>
<feature type="region of interest" description="Disordered" evidence="1">
    <location>
        <begin position="74"/>
        <end position="115"/>
    </location>
</feature>
<dbReference type="Proteomes" id="UP000242432">
    <property type="component" value="Unassembled WGS sequence"/>
</dbReference>
<reference evidence="3" key="1">
    <citation type="submission" date="2017-02" db="EMBL/GenBank/DDBJ databases">
        <authorList>
            <person name="Varghese N."/>
            <person name="Submissions S."/>
        </authorList>
    </citation>
    <scope>NUCLEOTIDE SEQUENCE [LARGE SCALE GENOMIC DNA]</scope>
    <source>
        <strain evidence="3">DSM 3072</strain>
    </source>
</reference>
<evidence type="ECO:0000256" key="1">
    <source>
        <dbReference type="SAM" id="MobiDB-lite"/>
    </source>
</evidence>
<gene>
    <name evidence="2" type="ORF">SAMN02745213_00164</name>
</gene>
<accession>A0A1T4UX63</accession>